<reference evidence="1" key="2">
    <citation type="journal article" date="2015" name="Fish Shellfish Immunol.">
        <title>Early steps in the European eel (Anguilla anguilla)-Vibrio vulnificus interaction in the gills: Role of the RtxA13 toxin.</title>
        <authorList>
            <person name="Callol A."/>
            <person name="Pajuelo D."/>
            <person name="Ebbesson L."/>
            <person name="Teles M."/>
            <person name="MacKenzie S."/>
            <person name="Amaro C."/>
        </authorList>
    </citation>
    <scope>NUCLEOTIDE SEQUENCE</scope>
</reference>
<name>A0A0E9PDM4_ANGAN</name>
<dbReference type="EMBL" id="GBXM01106407">
    <property type="protein sequence ID" value="JAH02170.1"/>
    <property type="molecule type" value="Transcribed_RNA"/>
</dbReference>
<proteinExistence type="predicted"/>
<accession>A0A0E9PDM4</accession>
<dbReference type="AlphaFoldDB" id="A0A0E9PDM4"/>
<evidence type="ECO:0000313" key="1">
    <source>
        <dbReference type="EMBL" id="JAH02170.1"/>
    </source>
</evidence>
<organism evidence="1">
    <name type="scientific">Anguilla anguilla</name>
    <name type="common">European freshwater eel</name>
    <name type="synonym">Muraena anguilla</name>
    <dbReference type="NCBI Taxonomy" id="7936"/>
    <lineage>
        <taxon>Eukaryota</taxon>
        <taxon>Metazoa</taxon>
        <taxon>Chordata</taxon>
        <taxon>Craniata</taxon>
        <taxon>Vertebrata</taxon>
        <taxon>Euteleostomi</taxon>
        <taxon>Actinopterygii</taxon>
        <taxon>Neopterygii</taxon>
        <taxon>Teleostei</taxon>
        <taxon>Anguilliformes</taxon>
        <taxon>Anguillidae</taxon>
        <taxon>Anguilla</taxon>
    </lineage>
</organism>
<protein>
    <submittedName>
        <fullName evidence="1">Uncharacterized protein</fullName>
    </submittedName>
</protein>
<sequence>MTSFHLFHVISLKNQSRPA</sequence>
<reference evidence="1" key="1">
    <citation type="submission" date="2014-11" db="EMBL/GenBank/DDBJ databases">
        <authorList>
            <person name="Amaro Gonzalez C."/>
        </authorList>
    </citation>
    <scope>NUCLEOTIDE SEQUENCE</scope>
</reference>